<name>A0A8S5VLU3_9CAUD</name>
<reference evidence="1" key="1">
    <citation type="journal article" date="2021" name="Proc. Natl. Acad. Sci. U.S.A.">
        <title>A Catalog of Tens of Thousands of Viruses from Human Metagenomes Reveals Hidden Associations with Chronic Diseases.</title>
        <authorList>
            <person name="Tisza M.J."/>
            <person name="Buck C.B."/>
        </authorList>
    </citation>
    <scope>NUCLEOTIDE SEQUENCE</scope>
    <source>
        <strain evidence="1">CtchT39</strain>
    </source>
</reference>
<organism evidence="1">
    <name type="scientific">Ackermannviridae sp</name>
    <dbReference type="NCBI Taxonomy" id="2831612"/>
    <lineage>
        <taxon>Viruses</taxon>
        <taxon>Duplodnaviria</taxon>
        <taxon>Heunggongvirae</taxon>
        <taxon>Uroviricota</taxon>
        <taxon>Caudoviricetes</taxon>
        <taxon>Pantevenvirales</taxon>
        <taxon>Ackermannviridae</taxon>
    </lineage>
</organism>
<sequence>MCCAGVLLMGVAPRTAGNRRPAQLVDLGYIGNTLAGDAKYDVTKTYEKGYSAFVLIPWRHNYRLNVSCTNGDVVNLDNMMTFKIINCDPRKETSIRVWATFNTSNSVLCYGVKN</sequence>
<accession>A0A8S5VLU3</accession>
<proteinExistence type="predicted"/>
<dbReference type="EMBL" id="BK035299">
    <property type="protein sequence ID" value="DAG92017.1"/>
    <property type="molecule type" value="Genomic_DNA"/>
</dbReference>
<protein>
    <submittedName>
        <fullName evidence="1">Uncharacterized protein</fullName>
    </submittedName>
</protein>
<evidence type="ECO:0000313" key="1">
    <source>
        <dbReference type="EMBL" id="DAG92017.1"/>
    </source>
</evidence>